<dbReference type="OrthoDB" id="70089at2759"/>
<accession>A0A024TK31</accession>
<gene>
    <name evidence="2" type="ORF">H310_11996</name>
</gene>
<feature type="region of interest" description="Disordered" evidence="1">
    <location>
        <begin position="438"/>
        <end position="457"/>
    </location>
</feature>
<feature type="region of interest" description="Disordered" evidence="1">
    <location>
        <begin position="117"/>
        <end position="155"/>
    </location>
</feature>
<feature type="compositionally biased region" description="Polar residues" evidence="1">
    <location>
        <begin position="438"/>
        <end position="449"/>
    </location>
</feature>
<organism evidence="2">
    <name type="scientific">Aphanomyces invadans</name>
    <dbReference type="NCBI Taxonomy" id="157072"/>
    <lineage>
        <taxon>Eukaryota</taxon>
        <taxon>Sar</taxon>
        <taxon>Stramenopiles</taxon>
        <taxon>Oomycota</taxon>
        <taxon>Saprolegniomycetes</taxon>
        <taxon>Saprolegniales</taxon>
        <taxon>Verrucalvaceae</taxon>
        <taxon>Aphanomyces</taxon>
    </lineage>
</organism>
<dbReference type="VEuPathDB" id="FungiDB:H310_11996"/>
<sequence>MEWTKGDNSDERYASSIPKAGIPPPSYARDARDHYRPFEPSSAPLMSPPRDETYTSSTGYSTALASKYAPTGRARLAPRGIQMESHEVKVPRHSEPPPLSTIKAITSDAALFAPTRHGVKHTISPEKLGQHEVRPEYKMAHRTSPRPSSCSDELDAASKAYKGAPSFMEEPRSTYRSPTELSTAYKLDKSPVTSYMPVVKNATGNAGSRSHMAIEVPPSAAPPSARSDSNTTGNTQDLRRLVDEAFAAIDDTKAQHAVLFDFSTTPLRFDVQVADRAIESMEHMVRALTAARDRLHQLSHTDIPARQVFEDISGSHSPKATRRFSRNDTASLRRSEPAPFIEDSNHRRHNADGNAMDVAYTQSPTRSGTSYQDVAIHDNSNEFSFDQHTRSPSFGMTSRTVPDATYRKQRDDEIPSMSFGFEEMSGCQRGRVVSIESVDSNGPGSSLPTKVTPPPSAGRSMFAEFDRKMQEIRDSLNAIASREALPMPSLTLTSHPEPAKPMKSESFEEYLKAFKSDFAKFNTPRASRDTDNPAISPDKLSIACAAKVSKHDVDSGPRPPYSMP</sequence>
<name>A0A024TK31_9STRA</name>
<evidence type="ECO:0000256" key="1">
    <source>
        <dbReference type="SAM" id="MobiDB-lite"/>
    </source>
</evidence>
<reference evidence="2" key="1">
    <citation type="submission" date="2013-12" db="EMBL/GenBank/DDBJ databases">
        <title>The Genome Sequence of Aphanomyces invadans NJM9701.</title>
        <authorList>
            <consortium name="The Broad Institute Genomics Platform"/>
            <person name="Russ C."/>
            <person name="Tyler B."/>
            <person name="van West P."/>
            <person name="Dieguez-Uribeondo J."/>
            <person name="Young S.K."/>
            <person name="Zeng Q."/>
            <person name="Gargeya S."/>
            <person name="Fitzgerald M."/>
            <person name="Abouelleil A."/>
            <person name="Alvarado L."/>
            <person name="Chapman S.B."/>
            <person name="Gainer-Dewar J."/>
            <person name="Goldberg J."/>
            <person name="Griggs A."/>
            <person name="Gujja S."/>
            <person name="Hansen M."/>
            <person name="Howarth C."/>
            <person name="Imamovic A."/>
            <person name="Ireland A."/>
            <person name="Larimer J."/>
            <person name="McCowan C."/>
            <person name="Murphy C."/>
            <person name="Pearson M."/>
            <person name="Poon T.W."/>
            <person name="Priest M."/>
            <person name="Roberts A."/>
            <person name="Saif S."/>
            <person name="Shea T."/>
            <person name="Sykes S."/>
            <person name="Wortman J."/>
            <person name="Nusbaum C."/>
            <person name="Birren B."/>
        </authorList>
    </citation>
    <scope>NUCLEOTIDE SEQUENCE [LARGE SCALE GENOMIC DNA]</scope>
    <source>
        <strain evidence="2">NJM9701</strain>
    </source>
</reference>
<feature type="region of interest" description="Disordered" evidence="1">
    <location>
        <begin position="1"/>
        <end position="80"/>
    </location>
</feature>
<evidence type="ECO:0000313" key="2">
    <source>
        <dbReference type="EMBL" id="ETV94354.1"/>
    </source>
</evidence>
<feature type="compositionally biased region" description="Polar residues" evidence="1">
    <location>
        <begin position="54"/>
        <end position="64"/>
    </location>
</feature>
<proteinExistence type="predicted"/>
<feature type="compositionally biased region" description="Basic and acidic residues" evidence="1">
    <location>
        <begin position="128"/>
        <end position="139"/>
    </location>
</feature>
<protein>
    <submittedName>
        <fullName evidence="2">Uncharacterized protein</fullName>
    </submittedName>
</protein>
<dbReference type="EMBL" id="KI913986">
    <property type="protein sequence ID" value="ETV94354.1"/>
    <property type="molecule type" value="Genomic_DNA"/>
</dbReference>
<feature type="region of interest" description="Disordered" evidence="1">
    <location>
        <begin position="314"/>
        <end position="333"/>
    </location>
</feature>
<dbReference type="GeneID" id="20089046"/>
<dbReference type="AlphaFoldDB" id="A0A024TK31"/>
<dbReference type="RefSeq" id="XP_008877116.1">
    <property type="nucleotide sequence ID" value="XM_008878894.1"/>
</dbReference>
<feature type="compositionally biased region" description="Basic and acidic residues" evidence="1">
    <location>
        <begin position="1"/>
        <end position="13"/>
    </location>
</feature>
<feature type="region of interest" description="Disordered" evidence="1">
    <location>
        <begin position="214"/>
        <end position="234"/>
    </location>
</feature>